<reference evidence="9 10" key="1">
    <citation type="submission" date="2020-08" db="EMBL/GenBank/DDBJ databases">
        <title>Sequencing the genomes of 1000 actinobacteria strains.</title>
        <authorList>
            <person name="Klenk H.-P."/>
        </authorList>
    </citation>
    <scope>NUCLEOTIDE SEQUENCE [LARGE SCALE GENOMIC DNA]</scope>
    <source>
        <strain evidence="9 10">DSM 44593</strain>
    </source>
</reference>
<dbReference type="Pfam" id="PF13354">
    <property type="entry name" value="Beta-lactamase2"/>
    <property type="match status" value="1"/>
</dbReference>
<dbReference type="GO" id="GO:0046677">
    <property type="term" value="P:response to antibiotic"/>
    <property type="evidence" value="ECO:0007669"/>
    <property type="project" value="UniProtKB-UniRule"/>
</dbReference>
<evidence type="ECO:0000256" key="3">
    <source>
        <dbReference type="ARBA" id="ARBA00022801"/>
    </source>
</evidence>
<dbReference type="InterPro" id="IPR000871">
    <property type="entry name" value="Beta-lactam_class-A"/>
</dbReference>
<dbReference type="PROSITE" id="PS00146">
    <property type="entry name" value="BETA_LACTAMASE_A"/>
    <property type="match status" value="1"/>
</dbReference>
<dbReference type="NCBIfam" id="NF033103">
    <property type="entry name" value="bla_class_A"/>
    <property type="match status" value="1"/>
</dbReference>
<keyword evidence="4 5" id="KW-0046">Antibiotic resistance</keyword>
<evidence type="ECO:0000256" key="4">
    <source>
        <dbReference type="ARBA" id="ARBA00023251"/>
    </source>
</evidence>
<feature type="region of interest" description="Disordered" evidence="6">
    <location>
        <begin position="30"/>
        <end position="52"/>
    </location>
</feature>
<evidence type="ECO:0000256" key="5">
    <source>
        <dbReference type="RuleBase" id="RU361140"/>
    </source>
</evidence>
<comment type="catalytic activity">
    <reaction evidence="5">
        <text>a beta-lactam + H2O = a substituted beta-amino acid</text>
        <dbReference type="Rhea" id="RHEA:20401"/>
        <dbReference type="ChEBI" id="CHEBI:15377"/>
        <dbReference type="ChEBI" id="CHEBI:35627"/>
        <dbReference type="ChEBI" id="CHEBI:140347"/>
        <dbReference type="EC" id="3.5.2.6"/>
    </reaction>
</comment>
<dbReference type="RefSeq" id="WP_184636824.1">
    <property type="nucleotide sequence ID" value="NZ_BAABKT010000039.1"/>
</dbReference>
<feature type="domain" description="Beta-lactamase class A catalytic" evidence="8">
    <location>
        <begin position="72"/>
        <end position="287"/>
    </location>
</feature>
<dbReference type="PANTHER" id="PTHR35333:SF3">
    <property type="entry name" value="BETA-LACTAMASE-TYPE TRANSPEPTIDASE FOLD CONTAINING PROTEIN"/>
    <property type="match status" value="1"/>
</dbReference>
<name>A0A841EFW4_9ACTN</name>
<accession>A0A841EFW4</accession>
<dbReference type="InterPro" id="IPR045155">
    <property type="entry name" value="Beta-lactam_cat"/>
</dbReference>
<proteinExistence type="inferred from homology"/>
<dbReference type="PANTHER" id="PTHR35333">
    <property type="entry name" value="BETA-LACTAMASE"/>
    <property type="match status" value="1"/>
</dbReference>
<dbReference type="InterPro" id="IPR023650">
    <property type="entry name" value="Beta-lactam_class-A_AS"/>
</dbReference>
<feature type="chain" id="PRO_5032347094" description="Beta-lactamase" evidence="7">
    <location>
        <begin position="30"/>
        <end position="313"/>
    </location>
</feature>
<dbReference type="Proteomes" id="UP000578077">
    <property type="component" value="Unassembled WGS sequence"/>
</dbReference>
<gene>
    <name evidence="9" type="ORF">HNR25_003519</name>
</gene>
<evidence type="ECO:0000313" key="10">
    <source>
        <dbReference type="Proteomes" id="UP000578077"/>
    </source>
</evidence>
<dbReference type="InterPro" id="IPR012338">
    <property type="entry name" value="Beta-lactam/transpept-like"/>
</dbReference>
<dbReference type="GO" id="GO:0030655">
    <property type="term" value="P:beta-lactam antibiotic catabolic process"/>
    <property type="evidence" value="ECO:0007669"/>
    <property type="project" value="InterPro"/>
</dbReference>
<keyword evidence="10" id="KW-1185">Reference proteome</keyword>
<dbReference type="EMBL" id="JACHLY010000001">
    <property type="protein sequence ID" value="MBB5999768.1"/>
    <property type="molecule type" value="Genomic_DNA"/>
</dbReference>
<evidence type="ECO:0000259" key="8">
    <source>
        <dbReference type="Pfam" id="PF13354"/>
    </source>
</evidence>
<evidence type="ECO:0000256" key="2">
    <source>
        <dbReference type="ARBA" id="ARBA00012865"/>
    </source>
</evidence>
<dbReference type="PRINTS" id="PR00118">
    <property type="entry name" value="BLACTAMASEA"/>
</dbReference>
<evidence type="ECO:0000256" key="7">
    <source>
        <dbReference type="SAM" id="SignalP"/>
    </source>
</evidence>
<feature type="signal peptide" evidence="7">
    <location>
        <begin position="1"/>
        <end position="29"/>
    </location>
</feature>
<comment type="caution">
    <text evidence="9">The sequence shown here is derived from an EMBL/GenBank/DDBJ whole genome shotgun (WGS) entry which is preliminary data.</text>
</comment>
<evidence type="ECO:0000256" key="6">
    <source>
        <dbReference type="SAM" id="MobiDB-lite"/>
    </source>
</evidence>
<comment type="similarity">
    <text evidence="1 5">Belongs to the class-A beta-lactamase family.</text>
</comment>
<organism evidence="9 10">
    <name type="scientific">Streptomonospora salina</name>
    <dbReference type="NCBI Taxonomy" id="104205"/>
    <lineage>
        <taxon>Bacteria</taxon>
        <taxon>Bacillati</taxon>
        <taxon>Actinomycetota</taxon>
        <taxon>Actinomycetes</taxon>
        <taxon>Streptosporangiales</taxon>
        <taxon>Nocardiopsidaceae</taxon>
        <taxon>Streptomonospora</taxon>
    </lineage>
</organism>
<evidence type="ECO:0000256" key="1">
    <source>
        <dbReference type="ARBA" id="ARBA00009009"/>
    </source>
</evidence>
<evidence type="ECO:0000313" key="9">
    <source>
        <dbReference type="EMBL" id="MBB5999768.1"/>
    </source>
</evidence>
<keyword evidence="3 5" id="KW-0378">Hydrolase</keyword>
<protein>
    <recommendedName>
        <fullName evidence="2 5">Beta-lactamase</fullName>
        <ecNumber evidence="2 5">3.5.2.6</ecNumber>
    </recommendedName>
</protein>
<dbReference type="GO" id="GO:0008800">
    <property type="term" value="F:beta-lactamase activity"/>
    <property type="evidence" value="ECO:0007669"/>
    <property type="project" value="UniProtKB-UniRule"/>
</dbReference>
<dbReference type="EC" id="3.5.2.6" evidence="2 5"/>
<dbReference type="Gene3D" id="3.40.710.10">
    <property type="entry name" value="DD-peptidase/beta-lactamase superfamily"/>
    <property type="match status" value="1"/>
</dbReference>
<sequence>MTVRFRRGAAPAAAAVLALVPLAACTAGADPAPAATSGAEPGSASAAASGPPRGAYVPDFRHVEKEYDATLGVYALDTGSGAAVSFNADERFAYASTHKVFSAGAVLDQTPAHELDERITYTEEDLLDYAPITEQHVDEGMELREVIDAALRYSDNTAANLLFEELGGPAKLQEELRGIGDATTNVDRIEPGLNDWEPGETRDTGTPQGLAASLRAYALGDVLTEDARAILVDMMRRNTTGDDVIRAGVPDTWEVGDKTGSADYGTRNDIAVLWPPEGAPIVVAVLTKRDDPDAAREDALLADAAEVVVDVLG</sequence>
<dbReference type="AlphaFoldDB" id="A0A841EFW4"/>
<dbReference type="SUPFAM" id="SSF56601">
    <property type="entry name" value="beta-lactamase/transpeptidase-like"/>
    <property type="match status" value="1"/>
</dbReference>
<keyword evidence="7" id="KW-0732">Signal</keyword>